<dbReference type="AlphaFoldDB" id="A0A679JXR4"/>
<evidence type="ECO:0000256" key="1">
    <source>
        <dbReference type="SAM" id="MobiDB-lite"/>
    </source>
</evidence>
<sequence length="209" mass="22848">MSKPVSGNKLAAILGVSQTAVRNALKDNRIKRLPGGLIDPVAAREDWAATTDPSRSKVRTSGKVRTQGAHVGAQVRTEAEAREAVTLIARILAEEGMKDDGKGIDFGKVRTAELILKARQRDLDQAEQEGTLVDRGAAEKLFFDLAREGRDAWSSWPARIGVTMADEIKVDPTTGRVDPRSLVEVLSKYVRQHLAEMGEPSEPEWKAPK</sequence>
<organism evidence="2">
    <name type="scientific">Methylobacterium bullatum</name>
    <dbReference type="NCBI Taxonomy" id="570505"/>
    <lineage>
        <taxon>Bacteria</taxon>
        <taxon>Pseudomonadati</taxon>
        <taxon>Pseudomonadota</taxon>
        <taxon>Alphaproteobacteria</taxon>
        <taxon>Hyphomicrobiales</taxon>
        <taxon>Methylobacteriaceae</taxon>
        <taxon>Methylobacterium</taxon>
    </lineage>
</organism>
<feature type="region of interest" description="Disordered" evidence="1">
    <location>
        <begin position="48"/>
        <end position="71"/>
    </location>
</feature>
<protein>
    <submittedName>
        <fullName evidence="2">Uncharacterized protein</fullName>
    </submittedName>
</protein>
<dbReference type="RefSeq" id="WP_339162556.1">
    <property type="nucleotide sequence ID" value="NZ_LR743511.1"/>
</dbReference>
<evidence type="ECO:0000313" key="2">
    <source>
        <dbReference type="EMBL" id="CAA2144293.1"/>
    </source>
</evidence>
<reference evidence="2" key="1">
    <citation type="submission" date="2019-12" db="EMBL/GenBank/DDBJ databases">
        <authorList>
            <person name="Cremers G."/>
        </authorList>
    </citation>
    <scope>NUCLEOTIDE SEQUENCE</scope>
    <source>
        <strain evidence="2">Mbul2</strain>
    </source>
</reference>
<accession>A0A679JXR4</accession>
<dbReference type="EMBL" id="LR743511">
    <property type="protein sequence ID" value="CAA2144293.1"/>
    <property type="molecule type" value="Genomic_DNA"/>
</dbReference>
<name>A0A679JXR4_9HYPH</name>
<proteinExistence type="predicted"/>
<gene>
    <name evidence="2" type="ORF">MBLL_03416</name>
</gene>